<gene>
    <name evidence="1" type="ORF">GCM10023220_25150</name>
</gene>
<dbReference type="EMBL" id="BAABIG010000022">
    <property type="protein sequence ID" value="GAA4797056.1"/>
    <property type="molecule type" value="Genomic_DNA"/>
</dbReference>
<proteinExistence type="predicted"/>
<dbReference type="Proteomes" id="UP001501265">
    <property type="component" value="Unassembled WGS sequence"/>
</dbReference>
<evidence type="ECO:0000313" key="1">
    <source>
        <dbReference type="EMBL" id="GAA4797056.1"/>
    </source>
</evidence>
<reference evidence="2" key="1">
    <citation type="journal article" date="2019" name="Int. J. Syst. Evol. Microbiol.">
        <title>The Global Catalogue of Microorganisms (GCM) 10K type strain sequencing project: providing services to taxonomists for standard genome sequencing and annotation.</title>
        <authorList>
            <consortium name="The Broad Institute Genomics Platform"/>
            <consortium name="The Broad Institute Genome Sequencing Center for Infectious Disease"/>
            <person name="Wu L."/>
            <person name="Ma J."/>
        </authorList>
    </citation>
    <scope>NUCLEOTIDE SEQUENCE [LARGE SCALE GENOMIC DNA]</scope>
    <source>
        <strain evidence="2">JCM 18081</strain>
    </source>
</reference>
<sequence>MHPAPGAQFGVGRIRVGEEGGVPGIEREVGCSRHGRTIRVRDEADTFWDGDAAEGTGVFGSLKVGTAYTDVD</sequence>
<protein>
    <submittedName>
        <fullName evidence="1">Uncharacterized protein</fullName>
    </submittedName>
</protein>
<evidence type="ECO:0000313" key="2">
    <source>
        <dbReference type="Proteomes" id="UP001501265"/>
    </source>
</evidence>
<comment type="caution">
    <text evidence="1">The sequence shown here is derived from an EMBL/GenBank/DDBJ whole genome shotgun (WGS) entry which is preliminary data.</text>
</comment>
<name>A0ABP9BMQ6_9ACTN</name>
<organism evidence="1 2">
    <name type="scientific">Streptomyces ziwulingensis</name>
    <dbReference type="NCBI Taxonomy" id="1045501"/>
    <lineage>
        <taxon>Bacteria</taxon>
        <taxon>Bacillati</taxon>
        <taxon>Actinomycetota</taxon>
        <taxon>Actinomycetes</taxon>
        <taxon>Kitasatosporales</taxon>
        <taxon>Streptomycetaceae</taxon>
        <taxon>Streptomyces</taxon>
    </lineage>
</organism>
<accession>A0ABP9BMQ6</accession>
<keyword evidence="2" id="KW-1185">Reference proteome</keyword>